<sequence length="371" mass="41233">MKIKSLVIDVSPLTSLPVTGIGKILVGLIEELKGRDDVRLSYFALVARGLLPQLRSRYHGLHAPEIPARFSKRALRMIQGLGIPIEAFCPKADGIISADWLCLPSRRGKSIAVVADTTPLTDPQWQRQENIDLFARRLDSIKRNADLVVAISQSTRRDLIQSAKIDAERIMVAYPGVTKIFFKKPAAKDLSRVKKKYRLPAEYLLFVGTQEPRKNLKNIFSAWSALGKFEKKETHLILAGQKGWARSLTVPSLVRKIGFVADADLPAIYSLARGLIYPSLKEGFGFPILEAFQMGVPVLTSDRSSMIEIAGDAAILVNPDSVDELKRGLVRLLTLSQAERKNYILKGKKRLRGFSFKSMAGKILERVGNSE</sequence>
<dbReference type="CDD" id="cd03809">
    <property type="entry name" value="GT4_MtfB-like"/>
    <property type="match status" value="1"/>
</dbReference>
<dbReference type="GO" id="GO:0016757">
    <property type="term" value="F:glycosyltransferase activity"/>
    <property type="evidence" value="ECO:0007669"/>
    <property type="project" value="InterPro"/>
</dbReference>
<organism evidence="3 4">
    <name type="scientific">Candidatus Chisholmbacteria bacterium RIFCSPLOWO2_01_FULL_49_14</name>
    <dbReference type="NCBI Taxonomy" id="1797593"/>
    <lineage>
        <taxon>Bacteria</taxon>
        <taxon>Candidatus Chisholmiibacteriota</taxon>
    </lineage>
</organism>
<gene>
    <name evidence="3" type="ORF">A3A65_02795</name>
</gene>
<dbReference type="STRING" id="1797593.A3A65_02795"/>
<accession>A0A1G1VZQ1</accession>
<dbReference type="PANTHER" id="PTHR46401">
    <property type="entry name" value="GLYCOSYLTRANSFERASE WBBK-RELATED"/>
    <property type="match status" value="1"/>
</dbReference>
<evidence type="ECO:0000313" key="3">
    <source>
        <dbReference type="EMBL" id="OGY20882.1"/>
    </source>
</evidence>
<name>A0A1G1VZQ1_9BACT</name>
<dbReference type="InterPro" id="IPR001296">
    <property type="entry name" value="Glyco_trans_1"/>
</dbReference>
<evidence type="ECO:0000259" key="2">
    <source>
        <dbReference type="Pfam" id="PF00534"/>
    </source>
</evidence>
<dbReference type="Gene3D" id="3.40.50.2000">
    <property type="entry name" value="Glycogen Phosphorylase B"/>
    <property type="match status" value="2"/>
</dbReference>
<dbReference type="SUPFAM" id="SSF53756">
    <property type="entry name" value="UDP-Glycosyltransferase/glycogen phosphorylase"/>
    <property type="match status" value="1"/>
</dbReference>
<dbReference type="Pfam" id="PF00534">
    <property type="entry name" value="Glycos_transf_1"/>
    <property type="match status" value="1"/>
</dbReference>
<protein>
    <recommendedName>
        <fullName evidence="2">Glycosyl transferase family 1 domain-containing protein</fullName>
    </recommendedName>
</protein>
<dbReference type="Proteomes" id="UP000176723">
    <property type="component" value="Unassembled WGS sequence"/>
</dbReference>
<dbReference type="AlphaFoldDB" id="A0A1G1VZQ1"/>
<dbReference type="EMBL" id="MHCL01000020">
    <property type="protein sequence ID" value="OGY20882.1"/>
    <property type="molecule type" value="Genomic_DNA"/>
</dbReference>
<proteinExistence type="predicted"/>
<dbReference type="PANTHER" id="PTHR46401:SF2">
    <property type="entry name" value="GLYCOSYLTRANSFERASE WBBK-RELATED"/>
    <property type="match status" value="1"/>
</dbReference>
<evidence type="ECO:0000256" key="1">
    <source>
        <dbReference type="ARBA" id="ARBA00022679"/>
    </source>
</evidence>
<keyword evidence="1" id="KW-0808">Transferase</keyword>
<dbReference type="GO" id="GO:0009103">
    <property type="term" value="P:lipopolysaccharide biosynthetic process"/>
    <property type="evidence" value="ECO:0007669"/>
    <property type="project" value="TreeGrafter"/>
</dbReference>
<feature type="domain" description="Glycosyl transferase family 1" evidence="2">
    <location>
        <begin position="194"/>
        <end position="349"/>
    </location>
</feature>
<comment type="caution">
    <text evidence="3">The sequence shown here is derived from an EMBL/GenBank/DDBJ whole genome shotgun (WGS) entry which is preliminary data.</text>
</comment>
<evidence type="ECO:0000313" key="4">
    <source>
        <dbReference type="Proteomes" id="UP000176723"/>
    </source>
</evidence>
<reference evidence="3 4" key="1">
    <citation type="journal article" date="2016" name="Nat. Commun.">
        <title>Thousands of microbial genomes shed light on interconnected biogeochemical processes in an aquifer system.</title>
        <authorList>
            <person name="Anantharaman K."/>
            <person name="Brown C.T."/>
            <person name="Hug L.A."/>
            <person name="Sharon I."/>
            <person name="Castelle C.J."/>
            <person name="Probst A.J."/>
            <person name="Thomas B.C."/>
            <person name="Singh A."/>
            <person name="Wilkins M.J."/>
            <person name="Karaoz U."/>
            <person name="Brodie E.L."/>
            <person name="Williams K.H."/>
            <person name="Hubbard S.S."/>
            <person name="Banfield J.F."/>
        </authorList>
    </citation>
    <scope>NUCLEOTIDE SEQUENCE [LARGE SCALE GENOMIC DNA]</scope>
</reference>